<reference evidence="3 4" key="1">
    <citation type="submission" date="2018-08" db="EMBL/GenBank/DDBJ databases">
        <title>Actinomadura jelena sp. nov., a novel Actinomycete isolated from soil in Chad.</title>
        <authorList>
            <person name="Shi L."/>
        </authorList>
    </citation>
    <scope>NUCLEOTIDE SEQUENCE [LARGE SCALE GENOMIC DNA]</scope>
    <source>
        <strain evidence="3 4">NEAU-G17</strain>
    </source>
</reference>
<dbReference type="PANTHER" id="PTHR47691:SF3">
    <property type="entry name" value="HTH-TYPE TRANSCRIPTIONAL REGULATOR RV0890C-RELATED"/>
    <property type="match status" value="1"/>
</dbReference>
<dbReference type="InterPro" id="IPR058852">
    <property type="entry name" value="HTH_77"/>
</dbReference>
<dbReference type="AlphaFoldDB" id="A0A372JJ77"/>
<accession>A0A372JJ77</accession>
<gene>
    <name evidence="3" type="ORF">DZF91_22875</name>
</gene>
<name>A0A372JJ77_9ACTN</name>
<protein>
    <submittedName>
        <fullName evidence="3">AfsR/SARP family transcriptional regulator</fullName>
    </submittedName>
</protein>
<dbReference type="Proteomes" id="UP000261811">
    <property type="component" value="Unassembled WGS sequence"/>
</dbReference>
<feature type="domain" description="Winged helix-turn-helix" evidence="2">
    <location>
        <begin position="124"/>
        <end position="164"/>
    </location>
</feature>
<proteinExistence type="predicted"/>
<evidence type="ECO:0000313" key="4">
    <source>
        <dbReference type="Proteomes" id="UP000261811"/>
    </source>
</evidence>
<feature type="region of interest" description="Disordered" evidence="1">
    <location>
        <begin position="90"/>
        <end position="120"/>
    </location>
</feature>
<dbReference type="EMBL" id="QURH01000389">
    <property type="protein sequence ID" value="RFU39348.1"/>
    <property type="molecule type" value="Genomic_DNA"/>
</dbReference>
<dbReference type="Pfam" id="PF25872">
    <property type="entry name" value="HTH_77"/>
    <property type="match status" value="1"/>
</dbReference>
<evidence type="ECO:0000259" key="2">
    <source>
        <dbReference type="Pfam" id="PF25872"/>
    </source>
</evidence>
<keyword evidence="4" id="KW-1185">Reference proteome</keyword>
<organism evidence="3 4">
    <name type="scientific">Actinomadura logoneensis</name>
    <dbReference type="NCBI Taxonomy" id="2293572"/>
    <lineage>
        <taxon>Bacteria</taxon>
        <taxon>Bacillati</taxon>
        <taxon>Actinomycetota</taxon>
        <taxon>Actinomycetes</taxon>
        <taxon>Streptosporangiales</taxon>
        <taxon>Thermomonosporaceae</taxon>
        <taxon>Actinomadura</taxon>
    </lineage>
</organism>
<evidence type="ECO:0000313" key="3">
    <source>
        <dbReference type="EMBL" id="RFU39348.1"/>
    </source>
</evidence>
<sequence length="226" mass="24147">MCRAVDGLPLALELAAARLRAFDPERLADHLEEDLALLSAGGAAVEPRHRTLAATIGWSYRLLDEPGRVLLARLSVFRDGFTADAARQVCADPDPSPGQAVLPGPTGPTGRPPLGGPAGLPGRRVPAVLAALVDDSLVQPYRDAAGGPRYRLLETVRDYARDRLDERGETALLRDRHLAYWLGRARAVHDRAPDDRLDGLRELGPEVGNLRAALGHGFAAGDAARA</sequence>
<feature type="non-terminal residue" evidence="3">
    <location>
        <position position="226"/>
    </location>
</feature>
<dbReference type="PANTHER" id="PTHR47691">
    <property type="entry name" value="REGULATOR-RELATED"/>
    <property type="match status" value="1"/>
</dbReference>
<comment type="caution">
    <text evidence="3">The sequence shown here is derived from an EMBL/GenBank/DDBJ whole genome shotgun (WGS) entry which is preliminary data.</text>
</comment>
<evidence type="ECO:0000256" key="1">
    <source>
        <dbReference type="SAM" id="MobiDB-lite"/>
    </source>
</evidence>